<evidence type="ECO:0000256" key="8">
    <source>
        <dbReference type="ARBA" id="ARBA00046235"/>
    </source>
</evidence>
<accession>E1ZHM5</accession>
<feature type="region of interest" description="Disordered" evidence="10">
    <location>
        <begin position="436"/>
        <end position="520"/>
    </location>
</feature>
<gene>
    <name evidence="12" type="ORF">CHLNCDRAFT_135165</name>
</gene>
<feature type="compositionally biased region" description="Low complexity" evidence="10">
    <location>
        <begin position="210"/>
        <end position="226"/>
    </location>
</feature>
<name>E1ZHM5_CHLVA</name>
<comment type="subcellular location">
    <subcellularLocation>
        <location evidence="1">Cytoplasm</location>
        <location evidence="1">Cytoskeleton</location>
        <location evidence="1">Microtubule organizing center</location>
        <location evidence="1">Centrosome</location>
        <location evidence="1">Centriole</location>
    </subcellularLocation>
    <subcellularLocation>
        <location evidence="3">Cytoplasm</location>
        <location evidence="3">Cytoskeleton</location>
        <location evidence="3">Spindle pole</location>
    </subcellularLocation>
    <subcellularLocation>
        <location evidence="2">Midbody</location>
    </subcellularLocation>
</comment>
<evidence type="ECO:0000256" key="2">
    <source>
        <dbReference type="ARBA" id="ARBA00004214"/>
    </source>
</evidence>
<dbReference type="GO" id="GO:0030496">
    <property type="term" value="C:midbody"/>
    <property type="evidence" value="ECO:0007669"/>
    <property type="project" value="UniProtKB-SubCell"/>
</dbReference>
<evidence type="ECO:0000256" key="3">
    <source>
        <dbReference type="ARBA" id="ARBA00004647"/>
    </source>
</evidence>
<keyword evidence="5" id="KW-0963">Cytoplasm</keyword>
<feature type="compositionally biased region" description="Low complexity" evidence="10">
    <location>
        <begin position="508"/>
        <end position="520"/>
    </location>
</feature>
<dbReference type="Pfam" id="PF15007">
    <property type="entry name" value="CEP44"/>
    <property type="match status" value="1"/>
</dbReference>
<evidence type="ECO:0000256" key="10">
    <source>
        <dbReference type="SAM" id="MobiDB-lite"/>
    </source>
</evidence>
<dbReference type="RefSeq" id="XP_005846731.1">
    <property type="nucleotide sequence ID" value="XM_005846669.1"/>
</dbReference>
<dbReference type="GO" id="GO:0005814">
    <property type="term" value="C:centriole"/>
    <property type="evidence" value="ECO:0007669"/>
    <property type="project" value="UniProtKB-SubCell"/>
</dbReference>
<comment type="function">
    <text evidence="8">Centriole-enriched microtubule-binding protein involved in centriole biogenesis. In collaboration with CEP295 and POC1B, is required for the centriole-to-centrosome conversion by ensuring the formation of bona fide centriole wall. Functions as a linker component that maintains centrosome cohesion. Associates with CROCC and regulates its stability and localization to the centrosome.</text>
</comment>
<dbReference type="InParanoid" id="E1ZHM5"/>
<organism evidence="13">
    <name type="scientific">Chlorella variabilis</name>
    <name type="common">Green alga</name>
    <dbReference type="NCBI Taxonomy" id="554065"/>
    <lineage>
        <taxon>Eukaryota</taxon>
        <taxon>Viridiplantae</taxon>
        <taxon>Chlorophyta</taxon>
        <taxon>core chlorophytes</taxon>
        <taxon>Trebouxiophyceae</taxon>
        <taxon>Chlorellales</taxon>
        <taxon>Chlorellaceae</taxon>
        <taxon>Chlorella clade</taxon>
        <taxon>Chlorella</taxon>
    </lineage>
</organism>
<dbReference type="OMA" id="ACKEHHN"/>
<evidence type="ECO:0000256" key="6">
    <source>
        <dbReference type="ARBA" id="ARBA00023054"/>
    </source>
</evidence>
<dbReference type="InterPro" id="IPR033603">
    <property type="entry name" value="CEP44"/>
</dbReference>
<dbReference type="STRING" id="554065.E1ZHM5"/>
<keyword evidence="6 9" id="KW-0175">Coiled coil</keyword>
<dbReference type="PANTHER" id="PTHR31477">
    <property type="entry name" value="CENTROSOMAL PROTEIN OF 44 KDA"/>
    <property type="match status" value="1"/>
</dbReference>
<feature type="region of interest" description="Disordered" evidence="10">
    <location>
        <begin position="145"/>
        <end position="179"/>
    </location>
</feature>
<feature type="compositionally biased region" description="Low complexity" evidence="10">
    <location>
        <begin position="466"/>
        <end position="500"/>
    </location>
</feature>
<evidence type="ECO:0000256" key="7">
    <source>
        <dbReference type="ARBA" id="ARBA00023212"/>
    </source>
</evidence>
<evidence type="ECO:0000256" key="4">
    <source>
        <dbReference type="ARBA" id="ARBA00014053"/>
    </source>
</evidence>
<dbReference type="GO" id="GO:0000922">
    <property type="term" value="C:spindle pole"/>
    <property type="evidence" value="ECO:0007669"/>
    <property type="project" value="UniProtKB-SubCell"/>
</dbReference>
<dbReference type="eggNOG" id="ENOG502R3RQ">
    <property type="taxonomic scope" value="Eukaryota"/>
</dbReference>
<evidence type="ECO:0000313" key="13">
    <source>
        <dbReference type="Proteomes" id="UP000008141"/>
    </source>
</evidence>
<reference evidence="12 13" key="1">
    <citation type="journal article" date="2010" name="Plant Cell">
        <title>The Chlorella variabilis NC64A genome reveals adaptation to photosymbiosis, coevolution with viruses, and cryptic sex.</title>
        <authorList>
            <person name="Blanc G."/>
            <person name="Duncan G."/>
            <person name="Agarkova I."/>
            <person name="Borodovsky M."/>
            <person name="Gurnon J."/>
            <person name="Kuo A."/>
            <person name="Lindquist E."/>
            <person name="Lucas S."/>
            <person name="Pangilinan J."/>
            <person name="Polle J."/>
            <person name="Salamov A."/>
            <person name="Terry A."/>
            <person name="Yamada T."/>
            <person name="Dunigan D.D."/>
            <person name="Grigoriev I.V."/>
            <person name="Claverie J.M."/>
            <person name="Van Etten J.L."/>
        </authorList>
    </citation>
    <scope>NUCLEOTIDE SEQUENCE [LARGE SCALE GENOMIC DNA]</scope>
    <source>
        <strain evidence="12 13">NC64A</strain>
    </source>
</reference>
<dbReference type="InterPro" id="IPR029157">
    <property type="entry name" value="CEP44_CC"/>
</dbReference>
<feature type="domain" description="Centrosomal CEP44" evidence="11">
    <location>
        <begin position="5"/>
        <end position="127"/>
    </location>
</feature>
<keyword evidence="7" id="KW-0206">Cytoskeleton</keyword>
<feature type="region of interest" description="Disordered" evidence="10">
    <location>
        <begin position="200"/>
        <end position="226"/>
    </location>
</feature>
<proteinExistence type="predicted"/>
<sequence>MATGDVRAAVAALESTLRSLRFTTLDAAAAEAGSPAPLLPALDYLLLRCSKHVALLVAQQGLQLHGKSDLRFVEGVFKFVRDALGIRSPLTPAQFLSEGFAERKVLLVQSIAKACKEHHNAAARMERLAALKGQHTEQRLCAPAAAPPEQHQLAQEQPGQPKGRASRGRCSSIPLPPPLPHVRVVSEHLKAPAAAAATAAGELSSARPHGLSSGDDGDSQSGSDAVAAAVTPTSVVAAAGAACQQRSKQQLKAAPSQLAPAASPIEQPRSLPPSLLLAQRQADSCTGGSDGCTWAQPGPGGLQEAAAGYAAAGGLQAAGAQQAGAAGQPAPPLCMAVQAMQQHPAVAGLQGAASGCEQQTWRLIQDLQLRLGLAEEASAAARQDAQQAREQLQARVTVLEGRVRFLEAGYELRPSQQQLQLACDMQLGQPQPALQLPWGAAARPPGQLGPLAGGGQHTRLNPLYDQQASSSSSAAAAAPVPAGAAAPPSSSSSQAPAAGGIQWPLPAAPAGPAGPAVPAAPAAVPAERSYGSTVELISGMQARFSEAQDFLLSLRRL</sequence>
<evidence type="ECO:0000256" key="1">
    <source>
        <dbReference type="ARBA" id="ARBA00004114"/>
    </source>
</evidence>
<dbReference type="OrthoDB" id="259598at2759"/>
<feature type="compositionally biased region" description="Low complexity" evidence="10">
    <location>
        <begin position="436"/>
        <end position="450"/>
    </location>
</feature>
<evidence type="ECO:0000313" key="12">
    <source>
        <dbReference type="EMBL" id="EFN54629.1"/>
    </source>
</evidence>
<feature type="coiled-coil region" evidence="9">
    <location>
        <begin position="364"/>
        <end position="402"/>
    </location>
</feature>
<evidence type="ECO:0000256" key="5">
    <source>
        <dbReference type="ARBA" id="ARBA00022490"/>
    </source>
</evidence>
<dbReference type="AlphaFoldDB" id="E1ZHM5"/>
<evidence type="ECO:0000259" key="11">
    <source>
        <dbReference type="Pfam" id="PF15007"/>
    </source>
</evidence>
<dbReference type="PANTHER" id="PTHR31477:SF1">
    <property type="entry name" value="CENTROSOMAL PROTEIN OF 44 KDA"/>
    <property type="match status" value="1"/>
</dbReference>
<protein>
    <recommendedName>
        <fullName evidence="4">Centrosomal protein of 44 kDa</fullName>
    </recommendedName>
</protein>
<dbReference type="KEGG" id="cvr:CHLNCDRAFT_135165"/>
<dbReference type="EMBL" id="GL433847">
    <property type="protein sequence ID" value="EFN54629.1"/>
    <property type="molecule type" value="Genomic_DNA"/>
</dbReference>
<evidence type="ECO:0000256" key="9">
    <source>
        <dbReference type="SAM" id="Coils"/>
    </source>
</evidence>
<dbReference type="GeneID" id="17354028"/>
<dbReference type="Proteomes" id="UP000008141">
    <property type="component" value="Unassembled WGS sequence"/>
</dbReference>
<keyword evidence="13" id="KW-1185">Reference proteome</keyword>